<organism evidence="1 2">
    <name type="scientific">Hibiscus sabdariffa</name>
    <name type="common">roselle</name>
    <dbReference type="NCBI Taxonomy" id="183260"/>
    <lineage>
        <taxon>Eukaryota</taxon>
        <taxon>Viridiplantae</taxon>
        <taxon>Streptophyta</taxon>
        <taxon>Embryophyta</taxon>
        <taxon>Tracheophyta</taxon>
        <taxon>Spermatophyta</taxon>
        <taxon>Magnoliopsida</taxon>
        <taxon>eudicotyledons</taxon>
        <taxon>Gunneridae</taxon>
        <taxon>Pentapetalae</taxon>
        <taxon>rosids</taxon>
        <taxon>malvids</taxon>
        <taxon>Malvales</taxon>
        <taxon>Malvaceae</taxon>
        <taxon>Malvoideae</taxon>
        <taxon>Hibiscus</taxon>
    </lineage>
</organism>
<dbReference type="SUPFAM" id="SSF48264">
    <property type="entry name" value="Cytochrome P450"/>
    <property type="match status" value="1"/>
</dbReference>
<dbReference type="PANTHER" id="PTHR47951:SF3">
    <property type="entry name" value="CYTOCHROME P450, FAMILY 706, SUBFAMILY A, POLYPEPTIDE 4"/>
    <property type="match status" value="1"/>
</dbReference>
<dbReference type="Gene3D" id="1.10.630.10">
    <property type="entry name" value="Cytochrome P450"/>
    <property type="match status" value="1"/>
</dbReference>
<evidence type="ECO:0000313" key="2">
    <source>
        <dbReference type="Proteomes" id="UP001396334"/>
    </source>
</evidence>
<proteinExistence type="predicted"/>
<dbReference type="InterPro" id="IPR001128">
    <property type="entry name" value="Cyt_P450"/>
</dbReference>
<keyword evidence="2" id="KW-1185">Reference proteome</keyword>
<dbReference type="InterPro" id="IPR036396">
    <property type="entry name" value="Cyt_P450_sf"/>
</dbReference>
<dbReference type="InterPro" id="IPR002401">
    <property type="entry name" value="Cyt_P450_E_grp-I"/>
</dbReference>
<protein>
    <recommendedName>
        <fullName evidence="3">Cytochrome P450</fullName>
    </recommendedName>
</protein>
<name>A0ABR1ZVM4_9ROSI</name>
<evidence type="ECO:0000313" key="1">
    <source>
        <dbReference type="EMBL" id="KAK8484472.1"/>
    </source>
</evidence>
<accession>A0ABR1ZVM4</accession>
<dbReference type="Proteomes" id="UP001396334">
    <property type="component" value="Unassembled WGS sequence"/>
</dbReference>
<sequence>MKETLCLHPALPLLIPHYSSELCNVGGYVIPTGSRVFINVWAIHRDPSIWKNPLEFNPDRFLNSHWDFSGNEFSYFPFGSSRRICVGIAMVERMVLYSVATLS</sequence>
<dbReference type="PRINTS" id="PR00463">
    <property type="entry name" value="EP450I"/>
</dbReference>
<dbReference type="EMBL" id="JBBPBN010000566">
    <property type="protein sequence ID" value="KAK8484472.1"/>
    <property type="molecule type" value="Genomic_DNA"/>
</dbReference>
<dbReference type="PANTHER" id="PTHR47951">
    <property type="entry name" value="OS08G0547900 PROTEIN"/>
    <property type="match status" value="1"/>
</dbReference>
<comment type="caution">
    <text evidence="1">The sequence shown here is derived from an EMBL/GenBank/DDBJ whole genome shotgun (WGS) entry which is preliminary data.</text>
</comment>
<evidence type="ECO:0008006" key="3">
    <source>
        <dbReference type="Google" id="ProtNLM"/>
    </source>
</evidence>
<reference evidence="1 2" key="1">
    <citation type="journal article" date="2024" name="G3 (Bethesda)">
        <title>Genome assembly of Hibiscus sabdariffa L. provides insights into metabolisms of medicinal natural products.</title>
        <authorList>
            <person name="Kim T."/>
        </authorList>
    </citation>
    <scope>NUCLEOTIDE SEQUENCE [LARGE SCALE GENOMIC DNA]</scope>
    <source>
        <strain evidence="1">TK-2024</strain>
        <tissue evidence="1">Old leaves</tissue>
    </source>
</reference>
<gene>
    <name evidence="1" type="ORF">V6N11_012034</name>
</gene>
<dbReference type="Pfam" id="PF00067">
    <property type="entry name" value="p450"/>
    <property type="match status" value="1"/>
</dbReference>